<proteinExistence type="predicted"/>
<name>A0A9D3VDC6_9ROSI</name>
<keyword evidence="1" id="KW-0472">Membrane</keyword>
<dbReference type="PANTHER" id="PTHR37908:SF4">
    <property type="entry name" value="PROTEIN, PUTATIVE-RELATED"/>
    <property type="match status" value="1"/>
</dbReference>
<dbReference type="AlphaFoldDB" id="A0A9D3VDC6"/>
<keyword evidence="1" id="KW-0812">Transmembrane</keyword>
<feature type="transmembrane region" description="Helical" evidence="1">
    <location>
        <begin position="27"/>
        <end position="51"/>
    </location>
</feature>
<protein>
    <submittedName>
        <fullName evidence="2">Uncharacterized protein</fullName>
    </submittedName>
</protein>
<feature type="transmembrane region" description="Helical" evidence="1">
    <location>
        <begin position="80"/>
        <end position="101"/>
    </location>
</feature>
<gene>
    <name evidence="2" type="ORF">J1N35_020492</name>
</gene>
<keyword evidence="3" id="KW-1185">Reference proteome</keyword>
<evidence type="ECO:0000313" key="3">
    <source>
        <dbReference type="Proteomes" id="UP000828251"/>
    </source>
</evidence>
<comment type="caution">
    <text evidence="2">The sequence shown here is derived from an EMBL/GenBank/DDBJ whole genome shotgun (WGS) entry which is preliminary data.</text>
</comment>
<organism evidence="2 3">
    <name type="scientific">Gossypium stocksii</name>
    <dbReference type="NCBI Taxonomy" id="47602"/>
    <lineage>
        <taxon>Eukaryota</taxon>
        <taxon>Viridiplantae</taxon>
        <taxon>Streptophyta</taxon>
        <taxon>Embryophyta</taxon>
        <taxon>Tracheophyta</taxon>
        <taxon>Spermatophyta</taxon>
        <taxon>Magnoliopsida</taxon>
        <taxon>eudicotyledons</taxon>
        <taxon>Gunneridae</taxon>
        <taxon>Pentapetalae</taxon>
        <taxon>rosids</taxon>
        <taxon>malvids</taxon>
        <taxon>Malvales</taxon>
        <taxon>Malvaceae</taxon>
        <taxon>Malvoideae</taxon>
        <taxon>Gossypium</taxon>
    </lineage>
</organism>
<evidence type="ECO:0000256" key="1">
    <source>
        <dbReference type="SAM" id="Phobius"/>
    </source>
</evidence>
<dbReference type="EMBL" id="JAIQCV010000007">
    <property type="protein sequence ID" value="KAH1080731.1"/>
    <property type="molecule type" value="Genomic_DNA"/>
</dbReference>
<keyword evidence="1" id="KW-1133">Transmembrane helix</keyword>
<dbReference type="Proteomes" id="UP000828251">
    <property type="component" value="Unassembled WGS sequence"/>
</dbReference>
<accession>A0A9D3VDC6</accession>
<dbReference type="PANTHER" id="PTHR37908">
    <property type="entry name" value="TRANSMEMBRANE PROTEIN"/>
    <property type="match status" value="1"/>
</dbReference>
<reference evidence="2 3" key="1">
    <citation type="journal article" date="2021" name="Plant Biotechnol. J.">
        <title>Multi-omics assisted identification of the key and species-specific regulatory components of drought-tolerant mechanisms in Gossypium stocksii.</title>
        <authorList>
            <person name="Yu D."/>
            <person name="Ke L."/>
            <person name="Zhang D."/>
            <person name="Wu Y."/>
            <person name="Sun Y."/>
            <person name="Mei J."/>
            <person name="Sun J."/>
            <person name="Sun Y."/>
        </authorList>
    </citation>
    <scope>NUCLEOTIDE SEQUENCE [LARGE SCALE GENOMIC DNA]</scope>
    <source>
        <strain evidence="3">cv. E1</strain>
        <tissue evidence="2">Leaf</tissue>
    </source>
</reference>
<feature type="transmembrane region" description="Helical" evidence="1">
    <location>
        <begin position="5"/>
        <end position="21"/>
    </location>
</feature>
<evidence type="ECO:0000313" key="2">
    <source>
        <dbReference type="EMBL" id="KAH1080731.1"/>
    </source>
</evidence>
<sequence length="102" mass="11854">MGGSWFLKLLLLSMLFILSFSQGITLFLFLVCCCFFVFLVFLSMYTLCFVFRCLGLSRKWMENNVEFQEYSVQLEVDFSLFPLILSSLLFSISGAKIGFFFL</sequence>